<evidence type="ECO:0000313" key="3">
    <source>
        <dbReference type="Proteomes" id="UP000886885"/>
    </source>
</evidence>
<keyword evidence="1" id="KW-1133">Transmembrane helix</keyword>
<feature type="transmembrane region" description="Helical" evidence="1">
    <location>
        <begin position="122"/>
        <end position="144"/>
    </location>
</feature>
<feature type="transmembrane region" description="Helical" evidence="1">
    <location>
        <begin position="96"/>
        <end position="116"/>
    </location>
</feature>
<dbReference type="AlphaFoldDB" id="A0A8X7XRM9"/>
<sequence length="276" mass="29492">MATSRKQSESLLSLIRPIRSHKESACHLTMVLASKAPFVLDPCILKQYSHDRSRVIHISHPNKRILVAACDIHLANTSSTSKDSPGGKSLMTPASALASVTACIVGIFCTPGASALTHHEVISLMIGVIGVMLLLSSQFPLCLAHLKPTGSLQIACDVDPLGCNMGFYTPCVYCKFSMLIDDGACLSLADLDANSGCYYICWLVSLLLLYAAWSESACLSRSLLWILTVWINASLSASGDSSFAPYLSYCCPSLHGKNVVSTLLLGLEGDSNTVGF</sequence>
<evidence type="ECO:0000313" key="2">
    <source>
        <dbReference type="EMBL" id="KAG6736440.1"/>
    </source>
</evidence>
<keyword evidence="1" id="KW-0812">Transmembrane</keyword>
<reference evidence="2" key="1">
    <citation type="journal article" date="2020" name="bioRxiv">
        <title>Hybrid origin of Populus tomentosa Carr. identified through genome sequencing and phylogenomic analysis.</title>
        <authorList>
            <person name="An X."/>
            <person name="Gao K."/>
            <person name="Chen Z."/>
            <person name="Li J."/>
            <person name="Yang X."/>
            <person name="Yang X."/>
            <person name="Zhou J."/>
            <person name="Guo T."/>
            <person name="Zhao T."/>
            <person name="Huang S."/>
            <person name="Miao D."/>
            <person name="Khan W.U."/>
            <person name="Rao P."/>
            <person name="Ye M."/>
            <person name="Lei B."/>
            <person name="Liao W."/>
            <person name="Wang J."/>
            <person name="Ji L."/>
            <person name="Li Y."/>
            <person name="Guo B."/>
            <person name="Mustafa N.S."/>
            <person name="Li S."/>
            <person name="Yun Q."/>
            <person name="Keller S.R."/>
            <person name="Mao J."/>
            <person name="Zhang R."/>
            <person name="Strauss S.H."/>
        </authorList>
    </citation>
    <scope>NUCLEOTIDE SEQUENCE</scope>
    <source>
        <strain evidence="2">GM15</strain>
        <tissue evidence="2">Leaf</tissue>
    </source>
</reference>
<keyword evidence="1" id="KW-0472">Membrane</keyword>
<organism evidence="2 3">
    <name type="scientific">Populus tomentosa</name>
    <name type="common">Chinese white poplar</name>
    <dbReference type="NCBI Taxonomy" id="118781"/>
    <lineage>
        <taxon>Eukaryota</taxon>
        <taxon>Viridiplantae</taxon>
        <taxon>Streptophyta</taxon>
        <taxon>Embryophyta</taxon>
        <taxon>Tracheophyta</taxon>
        <taxon>Spermatophyta</taxon>
        <taxon>Magnoliopsida</taxon>
        <taxon>eudicotyledons</taxon>
        <taxon>Gunneridae</taxon>
        <taxon>Pentapetalae</taxon>
        <taxon>rosids</taxon>
        <taxon>fabids</taxon>
        <taxon>Malpighiales</taxon>
        <taxon>Salicaceae</taxon>
        <taxon>Saliceae</taxon>
        <taxon>Populus</taxon>
    </lineage>
</organism>
<protein>
    <submittedName>
        <fullName evidence="2">Uncharacterized protein</fullName>
    </submittedName>
</protein>
<dbReference type="Proteomes" id="UP000886885">
    <property type="component" value="Unassembled WGS sequence"/>
</dbReference>
<keyword evidence="3" id="KW-1185">Reference proteome</keyword>
<accession>A0A8X7XRM9</accession>
<name>A0A8X7XRM9_POPTO</name>
<dbReference type="EMBL" id="JAAWWB010000921">
    <property type="protein sequence ID" value="KAG6736440.1"/>
    <property type="molecule type" value="Genomic_DNA"/>
</dbReference>
<proteinExistence type="predicted"/>
<evidence type="ECO:0000256" key="1">
    <source>
        <dbReference type="SAM" id="Phobius"/>
    </source>
</evidence>
<gene>
    <name evidence="2" type="ORF">POTOM_060787</name>
</gene>
<comment type="caution">
    <text evidence="2">The sequence shown here is derived from an EMBL/GenBank/DDBJ whole genome shotgun (WGS) entry which is preliminary data.</text>
</comment>